<accession>A0ABY1RXA6</accession>
<dbReference type="InterPro" id="IPR036388">
    <property type="entry name" value="WH-like_DNA-bd_sf"/>
</dbReference>
<sequence length="319" mass="36907">MAARPVPTKQIRGMTKIRCIEELVQEFQEQRPIRGGSLIITIFGDAIAARGGTVWLGSLINLLEPLGLNQRLVRTSIFRLTKDGWLTSNQIGRRSYYSLTDSGRRRFESAFRRIYAELYPEWDGKWDMVLANQLDNELRKVLKKELEWQGFGNIAPSIMAHPMADAQELNNTLQELCVQNEVIHMRAEMVGTHTSEALKQLVHECWNLQQLAEDYQQFLDRFRPILRAVKSADELEPEQCFQLRTLLIHNYRRLLLRDPLLPEKLLPADWAGTSARVLCRNIYRLIYAQADQWLSETQETADGPLPEPAPRFYKRFGGL</sequence>
<dbReference type="Gene3D" id="1.20.58.1460">
    <property type="match status" value="1"/>
</dbReference>
<reference evidence="4 5" key="1">
    <citation type="submission" date="2017-05" db="EMBL/GenBank/DDBJ databases">
        <authorList>
            <person name="Varghese N."/>
            <person name="Submissions S."/>
        </authorList>
    </citation>
    <scope>NUCLEOTIDE SEQUENCE [LARGE SCALE GENOMIC DNA]</scope>
    <source>
        <strain evidence="4 5">CGMCC 1.7287</strain>
    </source>
</reference>
<evidence type="ECO:0000313" key="4">
    <source>
        <dbReference type="EMBL" id="SMR71506.1"/>
    </source>
</evidence>
<keyword evidence="5" id="KW-1185">Reference proteome</keyword>
<dbReference type="InterPro" id="IPR013225">
    <property type="entry name" value="PaaX_C"/>
</dbReference>
<dbReference type="PANTHER" id="PTHR30319">
    <property type="entry name" value="PHENYLACETIC ACID REGULATOR-RELATED TRANSCRIPTIONAL REPRESSOR"/>
    <property type="match status" value="1"/>
</dbReference>
<evidence type="ECO:0000313" key="5">
    <source>
        <dbReference type="Proteomes" id="UP001159257"/>
    </source>
</evidence>
<evidence type="ECO:0000259" key="1">
    <source>
        <dbReference type="Pfam" id="PF07848"/>
    </source>
</evidence>
<dbReference type="InterPro" id="IPR036390">
    <property type="entry name" value="WH_DNA-bd_sf"/>
</dbReference>
<dbReference type="PIRSF" id="PIRSF020623">
    <property type="entry name" value="PaaX"/>
    <property type="match status" value="1"/>
</dbReference>
<dbReference type="InterPro" id="IPR011965">
    <property type="entry name" value="PaaX_trns_reg"/>
</dbReference>
<evidence type="ECO:0000259" key="2">
    <source>
        <dbReference type="Pfam" id="PF08223"/>
    </source>
</evidence>
<dbReference type="Pfam" id="PF20803">
    <property type="entry name" value="PaaX_M"/>
    <property type="match status" value="1"/>
</dbReference>
<dbReference type="Pfam" id="PF07848">
    <property type="entry name" value="PaaX"/>
    <property type="match status" value="1"/>
</dbReference>
<dbReference type="SUPFAM" id="SSF46785">
    <property type="entry name" value="Winged helix' DNA-binding domain"/>
    <property type="match status" value="1"/>
</dbReference>
<protein>
    <submittedName>
        <fullName evidence="4">Transcriptional regulator, PaaX family</fullName>
    </submittedName>
</protein>
<dbReference type="Gene3D" id="1.10.10.10">
    <property type="entry name" value="Winged helix-like DNA-binding domain superfamily/Winged helix DNA-binding domain"/>
    <property type="match status" value="1"/>
</dbReference>
<proteinExistence type="predicted"/>
<evidence type="ECO:0000259" key="3">
    <source>
        <dbReference type="Pfam" id="PF20803"/>
    </source>
</evidence>
<dbReference type="NCBIfam" id="TIGR02277">
    <property type="entry name" value="PaaX_trns_reg"/>
    <property type="match status" value="1"/>
</dbReference>
<dbReference type="InterPro" id="IPR012906">
    <property type="entry name" value="PaaX-like_N"/>
</dbReference>
<feature type="domain" description="Transcriptional repressor PaaX-like central Cas2-like" evidence="3">
    <location>
        <begin position="121"/>
        <end position="197"/>
    </location>
</feature>
<dbReference type="EMBL" id="FXWV01000002">
    <property type="protein sequence ID" value="SMR71506.1"/>
    <property type="molecule type" value="Genomic_DNA"/>
</dbReference>
<dbReference type="Pfam" id="PF08223">
    <property type="entry name" value="PaaX_C"/>
    <property type="match status" value="1"/>
</dbReference>
<comment type="caution">
    <text evidence="4">The sequence shown here is derived from an EMBL/GenBank/DDBJ whole genome shotgun (WGS) entry which is preliminary data.</text>
</comment>
<name>A0ABY1RXA6_9GAMM</name>
<dbReference type="InterPro" id="IPR048846">
    <property type="entry name" value="PaaX-like_central"/>
</dbReference>
<dbReference type="PANTHER" id="PTHR30319:SF1">
    <property type="entry name" value="TRANSCRIPTIONAL REPRESSOR PAAX"/>
    <property type="match status" value="1"/>
</dbReference>
<feature type="domain" description="Transcriptional repressor PaaX-like N-terminal" evidence="1">
    <location>
        <begin position="35"/>
        <end position="103"/>
    </location>
</feature>
<gene>
    <name evidence="4" type="ORF">SAMN04487964_102159</name>
</gene>
<feature type="domain" description="Transcriptional repressor PaaX-like C-terminal" evidence="2">
    <location>
        <begin position="206"/>
        <end position="295"/>
    </location>
</feature>
<dbReference type="Proteomes" id="UP001159257">
    <property type="component" value="Unassembled WGS sequence"/>
</dbReference>
<dbReference type="Gene3D" id="3.30.70.2650">
    <property type="match status" value="1"/>
</dbReference>
<organism evidence="4 5">
    <name type="scientific">Marinobacterium sediminicola</name>
    <dbReference type="NCBI Taxonomy" id="518898"/>
    <lineage>
        <taxon>Bacteria</taxon>
        <taxon>Pseudomonadati</taxon>
        <taxon>Pseudomonadota</taxon>
        <taxon>Gammaproteobacteria</taxon>
        <taxon>Oceanospirillales</taxon>
        <taxon>Oceanospirillaceae</taxon>
        <taxon>Marinobacterium</taxon>
    </lineage>
</organism>